<dbReference type="RefSeq" id="WP_135760495.1">
    <property type="nucleotide sequence ID" value="NZ_RQHW01000034.1"/>
</dbReference>
<evidence type="ECO:0000313" key="2">
    <source>
        <dbReference type="Proteomes" id="UP000298058"/>
    </source>
</evidence>
<comment type="caution">
    <text evidence="1">The sequence shown here is derived from an EMBL/GenBank/DDBJ whole genome shotgun (WGS) entry which is preliminary data.</text>
</comment>
<reference evidence="1" key="1">
    <citation type="journal article" date="2019" name="PLoS Negl. Trop. Dis.">
        <title>Revisiting the worldwide diversity of Leptospira species in the environment.</title>
        <authorList>
            <person name="Vincent A.T."/>
            <person name="Schiettekatte O."/>
            <person name="Bourhy P."/>
            <person name="Veyrier F.J."/>
            <person name="Picardeau M."/>
        </authorList>
    </citation>
    <scope>NUCLEOTIDE SEQUENCE [LARGE SCALE GENOMIC DNA]</scope>
    <source>
        <strain evidence="1">201300427</strain>
    </source>
</reference>
<dbReference type="EMBL" id="RQHW01000034">
    <property type="protein sequence ID" value="TGN19152.1"/>
    <property type="molecule type" value="Genomic_DNA"/>
</dbReference>
<keyword evidence="2" id="KW-1185">Reference proteome</keyword>
<protein>
    <submittedName>
        <fullName evidence="1">Uncharacterized protein</fullName>
    </submittedName>
</protein>
<accession>A0A4R9LZG4</accession>
<gene>
    <name evidence="1" type="ORF">EHS15_10345</name>
</gene>
<name>A0A4R9LZG4_9LEPT</name>
<sequence length="373" mass="42790">MFPSIKPILYLILFCAYNASLFSQSYLQWQEGEYSSYHTEWKEGDWENLSFHAIKKQDEELWNLDVVYRSKNRDALLKFQVPVPSEKNEISANSVGAKVLRGKEMQDAELKTLTSRIFDLLSLKYFPWQRTNPTTLKETFCCGLNSAKEFEEIKKEESFFHAIHPSVPLLGLVKSKSANGSYITYLTSFGKKDSKESVAKTMYPTFIDFGHLKEVSYKNFSIAAPSSWLLSPMPSMEPNTDIWISKLGGNAHSAQLILKIKTDKPDSIQNLHSRSLSEKGAKSNFIHKDLNYETTLSEDSRLTLFQFDLKKKGRIGKQFISYVTNEDKTKLAEIVFFIDFEEKNPNRSELPKILSQGKEILKTFRFVSSAAKD</sequence>
<organism evidence="1 2">
    <name type="scientific">Leptospira idonii</name>
    <dbReference type="NCBI Taxonomy" id="1193500"/>
    <lineage>
        <taxon>Bacteria</taxon>
        <taxon>Pseudomonadati</taxon>
        <taxon>Spirochaetota</taxon>
        <taxon>Spirochaetia</taxon>
        <taxon>Leptospirales</taxon>
        <taxon>Leptospiraceae</taxon>
        <taxon>Leptospira</taxon>
    </lineage>
</organism>
<dbReference type="AlphaFoldDB" id="A0A4R9LZG4"/>
<evidence type="ECO:0000313" key="1">
    <source>
        <dbReference type="EMBL" id="TGN19152.1"/>
    </source>
</evidence>
<proteinExistence type="predicted"/>
<dbReference type="Proteomes" id="UP000298058">
    <property type="component" value="Unassembled WGS sequence"/>
</dbReference>